<dbReference type="CDD" id="cd13834">
    <property type="entry name" value="HU_like"/>
    <property type="match status" value="1"/>
</dbReference>
<comment type="similarity">
    <text evidence="1 3">Belongs to the bacterial histone-like protein family.</text>
</comment>
<dbReference type="RefSeq" id="WP_002652856.1">
    <property type="nucleotide sequence ID" value="NZ_CH672376.1"/>
</dbReference>
<name>A4A0S4_9BACT</name>
<proteinExistence type="inferred from homology"/>
<organism evidence="4 5">
    <name type="scientific">Blastopirellula marina DSM 3645</name>
    <dbReference type="NCBI Taxonomy" id="314230"/>
    <lineage>
        <taxon>Bacteria</taxon>
        <taxon>Pseudomonadati</taxon>
        <taxon>Planctomycetota</taxon>
        <taxon>Planctomycetia</taxon>
        <taxon>Pirellulales</taxon>
        <taxon>Pirellulaceae</taxon>
        <taxon>Blastopirellula</taxon>
    </lineage>
</organism>
<dbReference type="SUPFAM" id="SSF47729">
    <property type="entry name" value="IHF-like DNA-binding proteins"/>
    <property type="match status" value="1"/>
</dbReference>
<reference evidence="4 5" key="1">
    <citation type="submission" date="2006-02" db="EMBL/GenBank/DDBJ databases">
        <authorList>
            <person name="Amann R."/>
            <person name="Ferriera S."/>
            <person name="Johnson J."/>
            <person name="Kravitz S."/>
            <person name="Halpern A."/>
            <person name="Remington K."/>
            <person name="Beeson K."/>
            <person name="Tran B."/>
            <person name="Rogers Y.-H."/>
            <person name="Friedman R."/>
            <person name="Venter J.C."/>
        </authorList>
    </citation>
    <scope>NUCLEOTIDE SEQUENCE [LARGE SCALE GENOMIC DNA]</scope>
    <source>
        <strain evidence="4 5">DSM 3645</strain>
    </source>
</reference>
<dbReference type="InterPro" id="IPR010992">
    <property type="entry name" value="IHF-like_DNA-bd_dom_sf"/>
</dbReference>
<gene>
    <name evidence="4" type="ORF">DSM3645_24972</name>
</gene>
<evidence type="ECO:0000313" key="4">
    <source>
        <dbReference type="EMBL" id="EAQ77638.1"/>
    </source>
</evidence>
<dbReference type="OrthoDB" id="331625at2"/>
<dbReference type="STRING" id="314230.DSM3645_24972"/>
<dbReference type="EMBL" id="AANZ01000030">
    <property type="protein sequence ID" value="EAQ77638.1"/>
    <property type="molecule type" value="Genomic_DNA"/>
</dbReference>
<sequence>MAKKAVAATTVKKPLTKTELLNNIAEETGIAKKDVSIVLDSLQNQVKKSLGKTGAGAISLPGLIKIEKKKVPARPAKKGVPNPFKPGELMDVPAKPASVKVKIRALKNLKDMV</sequence>
<evidence type="ECO:0000256" key="3">
    <source>
        <dbReference type="RuleBase" id="RU003939"/>
    </source>
</evidence>
<dbReference type="InterPro" id="IPR000119">
    <property type="entry name" value="Hist_DNA-bd"/>
</dbReference>
<dbReference type="Proteomes" id="UP000004358">
    <property type="component" value="Unassembled WGS sequence"/>
</dbReference>
<dbReference type="eggNOG" id="COG0776">
    <property type="taxonomic scope" value="Bacteria"/>
</dbReference>
<dbReference type="GO" id="GO:0030527">
    <property type="term" value="F:structural constituent of chromatin"/>
    <property type="evidence" value="ECO:0007669"/>
    <property type="project" value="InterPro"/>
</dbReference>
<dbReference type="Pfam" id="PF00216">
    <property type="entry name" value="Bac_DNA_binding"/>
    <property type="match status" value="1"/>
</dbReference>
<dbReference type="GO" id="GO:0003677">
    <property type="term" value="F:DNA binding"/>
    <property type="evidence" value="ECO:0007669"/>
    <property type="project" value="UniProtKB-KW"/>
</dbReference>
<protein>
    <submittedName>
        <fullName evidence="4">Probable DNA-binding protein HU</fullName>
    </submittedName>
</protein>
<dbReference type="AlphaFoldDB" id="A4A0S4"/>
<evidence type="ECO:0000256" key="1">
    <source>
        <dbReference type="ARBA" id="ARBA00010529"/>
    </source>
</evidence>
<keyword evidence="2 4" id="KW-0238">DNA-binding</keyword>
<dbReference type="Gene3D" id="4.10.520.10">
    <property type="entry name" value="IHF-like DNA-binding proteins"/>
    <property type="match status" value="1"/>
</dbReference>
<comment type="caution">
    <text evidence="4">The sequence shown here is derived from an EMBL/GenBank/DDBJ whole genome shotgun (WGS) entry which is preliminary data.</text>
</comment>
<accession>A4A0S4</accession>
<evidence type="ECO:0000256" key="2">
    <source>
        <dbReference type="ARBA" id="ARBA00023125"/>
    </source>
</evidence>
<dbReference type="HOGENOM" id="CLU_105066_0_1_0"/>
<dbReference type="SMART" id="SM00411">
    <property type="entry name" value="BHL"/>
    <property type="match status" value="1"/>
</dbReference>
<evidence type="ECO:0000313" key="5">
    <source>
        <dbReference type="Proteomes" id="UP000004358"/>
    </source>
</evidence>